<evidence type="ECO:0000313" key="1">
    <source>
        <dbReference type="EMBL" id="GLQ07600.1"/>
    </source>
</evidence>
<gene>
    <name evidence="1" type="ORF">GCM10007924_28210</name>
</gene>
<dbReference type="RefSeq" id="WP_169561665.1">
    <property type="nucleotide sequence ID" value="NZ_BSNF01000008.1"/>
</dbReference>
<sequence>MNRTHILRNLGFLSQLDRFLLNVPALAALTDFAQIQFIVEKWQGDRVTLHGEVILDTENAVELLGVQVVFGQVVGDPLRIPFVIETAAFPVYAVLTALAVASGQLDLEAVAEQLADEDLQDPDELFRRYDTDFGDITVSFGPVPVQLVIGGDYLTVGRHVTDATGQSVAVEPDPAAGPLRIPLGNATVTAGRAGLAVGFDGEDSFTLPPLMLDGTGLAIELKALTVKLADGPVPNSVAALGADKGFDESWRGVFAEEVTVWNLDRVFPGGPEQDAAAAAHARLTATGFAIDARGLTGTVGWQRTPAAGDVLSLKTVEIGFDRTWYPLTAKAGGQVSLDPLDGGIVGYEARLELDPFAEVSARWRLMLALTDQSPGGPVVAIDNPPAALGGTLTAAAAMLGEGDLALLFGALSAGQAADLLSWDRLALTQATMEGTLRADGFDLLASLGFEMDAELQVMDDPVPLSLMAGDVKLSYRTGEGFSSDWKLSDRLDLAVPLDVDIGGQATLERLTLRRRDDGALVIELGVETDGTGDLMIGGLPNVVSLVYHPGPPPRFTVELKRDGQELTLLVPGVLYAKGSLQRSDEAFPQVGELSWGDTLRAALTAYLVGDGRATLPKHHLEKEYYLFALDFGLLTSTREDGLKALVLSGDLSFKPGIPLGATGTALYGMGLTYAQNARPDTEDGDYPGWFLRTDPAFTTHASKWLPKGDHWGFGASVSLGSQPDDGRSWNVTAGLFLLLPGPVIGITGKGSLFAPPPPLPAGGTGRSVNAPFAAAISLDLLNDRLKAELTADIEVAAGGTSLLELYVPAKVDASLGAPLDMSLSVGQYQPMDARVVGKALSLYEVTSYIMATTQGIEDFPQPGINLPGFAMAYGGSGGLSVGFSSAIAELKLSVHAGFDLGVSLASPPMMVGQVFIDGSLVARLACVMVNMGIRTELMVVAPDPFELSGKARISVGLPWPLPDINFSGDFRLGAKTRWPDDYHYPDNPISDISLFPRPQGTAQLFQGDSFDGQVIDEAGAVTGVPVDAGLLVAFRTSVGNLHPVVGDVKTQADDAADPVWEVATTGRTNDGRTVRNGWRHIVTDIRIREAGQPKTIPGGWAFKGVAGTTDGSVNQASGGQAVRNTLTLMAPLDAPVERRYGTGAEVLGEAIASWRACEIVPSPKELGVAHTVPDPRTFGIERLLPRSPAYLLADQWYRLKRHAPEPGPDIRVSYQPPSAGNTAFLANFDLLRSMILTRPQDLRFRVPAPLQSQKFVLTVPTAVFARDNDMQKAFQRGAGMQAPAGVLQLHVPAGGNGRSMYFALRRGVVLDVRDEKGAGLEVEAIFNSTLVINPGEIWEVRRLHLPVGIETLNVSAFQSRSVGNGTLGFYGALMLGAEWYMDFQTRQEAVQRKQEATVEMITELCGQSANWSSGGAAGLLQPDTDYEIEVTVQTHHARQYDDGPLEIAAEFKTFTRRGRFRTEADIRHPLRGRSPAPVWAPDDPDPWVVDTVPARGQCHYRQNALQVAFADALTAGRIAAHQRQLQLKLTHESGQSLQERADILLSEKKEELSRLQDIVSDYLEGQPCLNLQDPVWISLIHRFNTLLEPGAYLAELVAGDAAGQRPAVTLHEWRFLASRWLTLEDHMEAHAVKPIPEPGIAAERILHMSGRLSNGAFFREDDGLLDGLLYEDLGLSPFASPDSPEMQIRVFEDGVAAILLDGPEPLLGEEMQIEVRQNAHVQAISAIVSNVARTRALVCMTQPIAPGPITLHVTAEGRQHVLQANVPELNELLEAL</sequence>
<dbReference type="Proteomes" id="UP001161409">
    <property type="component" value="Unassembled WGS sequence"/>
</dbReference>
<organism evidence="1 2">
    <name type="scientific">Sneathiella chinensis</name>
    <dbReference type="NCBI Taxonomy" id="349750"/>
    <lineage>
        <taxon>Bacteria</taxon>
        <taxon>Pseudomonadati</taxon>
        <taxon>Pseudomonadota</taxon>
        <taxon>Alphaproteobacteria</taxon>
        <taxon>Sneathiellales</taxon>
        <taxon>Sneathiellaceae</taxon>
        <taxon>Sneathiella</taxon>
    </lineage>
</organism>
<name>A0ABQ5U8T1_9PROT</name>
<comment type="caution">
    <text evidence="1">The sequence shown here is derived from an EMBL/GenBank/DDBJ whole genome shotgun (WGS) entry which is preliminary data.</text>
</comment>
<reference evidence="1" key="1">
    <citation type="journal article" date="2014" name="Int. J. Syst. Evol. Microbiol.">
        <title>Complete genome of a new Firmicutes species belonging to the dominant human colonic microbiota ('Ruminococcus bicirculans') reveals two chromosomes and a selective capacity to utilize plant glucans.</title>
        <authorList>
            <consortium name="NISC Comparative Sequencing Program"/>
            <person name="Wegmann U."/>
            <person name="Louis P."/>
            <person name="Goesmann A."/>
            <person name="Henrissat B."/>
            <person name="Duncan S.H."/>
            <person name="Flint H.J."/>
        </authorList>
    </citation>
    <scope>NUCLEOTIDE SEQUENCE</scope>
    <source>
        <strain evidence="1">NBRC 103408</strain>
    </source>
</reference>
<evidence type="ECO:0000313" key="2">
    <source>
        <dbReference type="Proteomes" id="UP001161409"/>
    </source>
</evidence>
<accession>A0ABQ5U8T1</accession>
<reference evidence="1" key="2">
    <citation type="submission" date="2023-01" db="EMBL/GenBank/DDBJ databases">
        <title>Draft genome sequence of Sneathiella chinensis strain NBRC 103408.</title>
        <authorList>
            <person name="Sun Q."/>
            <person name="Mori K."/>
        </authorList>
    </citation>
    <scope>NUCLEOTIDE SEQUENCE</scope>
    <source>
        <strain evidence="1">NBRC 103408</strain>
    </source>
</reference>
<keyword evidence="2" id="KW-1185">Reference proteome</keyword>
<proteinExistence type="predicted"/>
<dbReference type="EMBL" id="BSNF01000008">
    <property type="protein sequence ID" value="GLQ07600.1"/>
    <property type="molecule type" value="Genomic_DNA"/>
</dbReference>
<protein>
    <submittedName>
        <fullName evidence="1">Uncharacterized protein</fullName>
    </submittedName>
</protein>